<name>A0A165AZ05_EXIGL</name>
<sequence>MRCQGSRRARNTAAALGTSLKTMKRKGVHLYFPMRPSSRTPALASNEGAPPCGPKPRWTDRQTARGAATIHLAGCRSHGVLGAGWKLEKPERGTPMPKSEVDTCQTTGLRGIVRDAKFASCMITCLERRLRTKYVRRGTCLRQSVIDSIRYFC</sequence>
<organism evidence="2 3">
    <name type="scientific">Exidia glandulosa HHB12029</name>
    <dbReference type="NCBI Taxonomy" id="1314781"/>
    <lineage>
        <taxon>Eukaryota</taxon>
        <taxon>Fungi</taxon>
        <taxon>Dikarya</taxon>
        <taxon>Basidiomycota</taxon>
        <taxon>Agaricomycotina</taxon>
        <taxon>Agaricomycetes</taxon>
        <taxon>Auriculariales</taxon>
        <taxon>Exidiaceae</taxon>
        <taxon>Exidia</taxon>
    </lineage>
</organism>
<proteinExistence type="predicted"/>
<evidence type="ECO:0000313" key="2">
    <source>
        <dbReference type="EMBL" id="KZV79555.1"/>
    </source>
</evidence>
<accession>A0A165AZ05</accession>
<reference evidence="2 3" key="1">
    <citation type="journal article" date="2016" name="Mol. Biol. Evol.">
        <title>Comparative Genomics of Early-Diverging Mushroom-Forming Fungi Provides Insights into the Origins of Lignocellulose Decay Capabilities.</title>
        <authorList>
            <person name="Nagy L.G."/>
            <person name="Riley R."/>
            <person name="Tritt A."/>
            <person name="Adam C."/>
            <person name="Daum C."/>
            <person name="Floudas D."/>
            <person name="Sun H."/>
            <person name="Yadav J.S."/>
            <person name="Pangilinan J."/>
            <person name="Larsson K.H."/>
            <person name="Matsuura K."/>
            <person name="Barry K."/>
            <person name="Labutti K."/>
            <person name="Kuo R."/>
            <person name="Ohm R.A."/>
            <person name="Bhattacharya S.S."/>
            <person name="Shirouzu T."/>
            <person name="Yoshinaga Y."/>
            <person name="Martin F.M."/>
            <person name="Grigoriev I.V."/>
            <person name="Hibbett D.S."/>
        </authorList>
    </citation>
    <scope>NUCLEOTIDE SEQUENCE [LARGE SCALE GENOMIC DNA]</scope>
    <source>
        <strain evidence="2 3">HHB12029</strain>
    </source>
</reference>
<evidence type="ECO:0000256" key="1">
    <source>
        <dbReference type="SAM" id="MobiDB-lite"/>
    </source>
</evidence>
<protein>
    <submittedName>
        <fullName evidence="2">Uncharacterized protein</fullName>
    </submittedName>
</protein>
<feature type="region of interest" description="Disordered" evidence="1">
    <location>
        <begin position="38"/>
        <end position="60"/>
    </location>
</feature>
<evidence type="ECO:0000313" key="3">
    <source>
        <dbReference type="Proteomes" id="UP000077266"/>
    </source>
</evidence>
<dbReference type="InParanoid" id="A0A165AZ05"/>
<dbReference type="Proteomes" id="UP000077266">
    <property type="component" value="Unassembled WGS sequence"/>
</dbReference>
<dbReference type="EMBL" id="KV426595">
    <property type="protein sequence ID" value="KZV79555.1"/>
    <property type="molecule type" value="Genomic_DNA"/>
</dbReference>
<dbReference type="AlphaFoldDB" id="A0A165AZ05"/>
<keyword evidence="3" id="KW-1185">Reference proteome</keyword>
<gene>
    <name evidence="2" type="ORF">EXIGLDRAFT_463893</name>
</gene>